<feature type="transmembrane region" description="Helical" evidence="1">
    <location>
        <begin position="104"/>
        <end position="123"/>
    </location>
</feature>
<evidence type="ECO:0000256" key="1">
    <source>
        <dbReference type="SAM" id="Phobius"/>
    </source>
</evidence>
<evidence type="ECO:0000313" key="4">
    <source>
        <dbReference type="Proteomes" id="UP001296993"/>
    </source>
</evidence>
<protein>
    <submittedName>
        <fullName evidence="3">Membrane protease YdiL (CAAX protease family)</fullName>
    </submittedName>
</protein>
<feature type="domain" description="CAAX prenyl protease 2/Lysostaphin resistance protein A-like" evidence="2">
    <location>
        <begin position="186"/>
        <end position="276"/>
    </location>
</feature>
<dbReference type="InterPro" id="IPR003675">
    <property type="entry name" value="Rce1/LyrA-like_dom"/>
</dbReference>
<keyword evidence="1" id="KW-0812">Transmembrane</keyword>
<proteinExistence type="predicted"/>
<dbReference type="RefSeq" id="WP_210001035.1">
    <property type="nucleotide sequence ID" value="NZ_BAAAJY010000022.1"/>
</dbReference>
<evidence type="ECO:0000259" key="2">
    <source>
        <dbReference type="Pfam" id="PF02517"/>
    </source>
</evidence>
<accession>A0ABS4XID4</accession>
<reference evidence="3 4" key="1">
    <citation type="submission" date="2021-03" db="EMBL/GenBank/DDBJ databases">
        <title>Sequencing the genomes of 1000 actinobacteria strains.</title>
        <authorList>
            <person name="Klenk H.-P."/>
        </authorList>
    </citation>
    <scope>NUCLEOTIDE SEQUENCE [LARGE SCALE GENOMIC DNA]</scope>
    <source>
        <strain evidence="3 4">DSM 15797</strain>
    </source>
</reference>
<name>A0ABS4XID4_9MICC</name>
<organism evidence="3 4">
    <name type="scientific">Paeniglutamicibacter kerguelensis</name>
    <dbReference type="NCBI Taxonomy" id="254788"/>
    <lineage>
        <taxon>Bacteria</taxon>
        <taxon>Bacillati</taxon>
        <taxon>Actinomycetota</taxon>
        <taxon>Actinomycetes</taxon>
        <taxon>Micrococcales</taxon>
        <taxon>Micrococcaceae</taxon>
        <taxon>Paeniglutamicibacter</taxon>
    </lineage>
</organism>
<keyword evidence="1" id="KW-1133">Transmembrane helix</keyword>
<feature type="transmembrane region" description="Helical" evidence="1">
    <location>
        <begin position="185"/>
        <end position="206"/>
    </location>
</feature>
<dbReference type="EMBL" id="JAGIOF010000001">
    <property type="protein sequence ID" value="MBP2388173.1"/>
    <property type="molecule type" value="Genomic_DNA"/>
</dbReference>
<feature type="transmembrane region" description="Helical" evidence="1">
    <location>
        <begin position="53"/>
        <end position="84"/>
    </location>
</feature>
<dbReference type="Proteomes" id="UP001296993">
    <property type="component" value="Unassembled WGS sequence"/>
</dbReference>
<feature type="transmembrane region" description="Helical" evidence="1">
    <location>
        <begin position="299"/>
        <end position="317"/>
    </location>
</feature>
<dbReference type="Pfam" id="PF02517">
    <property type="entry name" value="Rce1-like"/>
    <property type="match status" value="1"/>
</dbReference>
<dbReference type="GO" id="GO:0006508">
    <property type="term" value="P:proteolysis"/>
    <property type="evidence" value="ECO:0007669"/>
    <property type="project" value="UniProtKB-KW"/>
</dbReference>
<feature type="transmembrane region" description="Helical" evidence="1">
    <location>
        <begin position="241"/>
        <end position="259"/>
    </location>
</feature>
<keyword evidence="4" id="KW-1185">Reference proteome</keyword>
<evidence type="ECO:0000313" key="3">
    <source>
        <dbReference type="EMBL" id="MBP2388173.1"/>
    </source>
</evidence>
<keyword evidence="3" id="KW-0378">Hydrolase</keyword>
<keyword evidence="3" id="KW-0645">Protease</keyword>
<keyword evidence="1" id="KW-0472">Membrane</keyword>
<sequence length="331" mass="36384">MSSYPEFPVPPGGAPHPGNMYPVYQPAELPPAEPLPYHRLSRTYPVYRWWKPVVVGLIALGLYIGMTFLLMLALLIATLGSTSLESSMEESLGALESMDMSDPLTFAFTMLSLILMIPSLFWATRIMNFQKVGMLTSVRGTMRWGWLGICMAVAFGVLVLSFGISTVLDLIQGFPFEPDFSGPDMWTLLLLTILLVPFQAAAEEYVFRGYFMQLIGGWLRHPAFAILLPIPFFVFGHQYDIYGQLDVAMFALVAGWLAWRTGGLEAAIALHVINNSVIFAMGAIGLVDVNATEGNLGSLLLSAFTTAIFVVAIVKLADKRKIERLSFSPAA</sequence>
<feature type="transmembrane region" description="Helical" evidence="1">
    <location>
        <begin position="144"/>
        <end position="165"/>
    </location>
</feature>
<dbReference type="GO" id="GO:0008233">
    <property type="term" value="F:peptidase activity"/>
    <property type="evidence" value="ECO:0007669"/>
    <property type="project" value="UniProtKB-KW"/>
</dbReference>
<feature type="transmembrane region" description="Helical" evidence="1">
    <location>
        <begin position="266"/>
        <end position="287"/>
    </location>
</feature>
<comment type="caution">
    <text evidence="3">The sequence shown here is derived from an EMBL/GenBank/DDBJ whole genome shotgun (WGS) entry which is preliminary data.</text>
</comment>
<feature type="transmembrane region" description="Helical" evidence="1">
    <location>
        <begin position="218"/>
        <end position="235"/>
    </location>
</feature>
<gene>
    <name evidence="3" type="ORF">JOF47_003684</name>
</gene>